<dbReference type="EMBL" id="LN679145">
    <property type="protein sequence ID" value="CEL60338.1"/>
    <property type="molecule type" value="Genomic_DNA"/>
</dbReference>
<feature type="compositionally biased region" description="Basic and acidic residues" evidence="1">
    <location>
        <begin position="31"/>
        <end position="41"/>
    </location>
</feature>
<reference evidence="2 3" key="1">
    <citation type="submission" date="2014-11" db="EMBL/GenBank/DDBJ databases">
        <authorList>
            <person name="Wibberg Daniel"/>
        </authorList>
    </citation>
    <scope>NUCLEOTIDE SEQUENCE [LARGE SCALE GENOMIC DNA]</scope>
    <source>
        <strain evidence="2">Rhizoctonia solani AG1-IB 7/3/14</strain>
    </source>
</reference>
<evidence type="ECO:0000256" key="1">
    <source>
        <dbReference type="SAM" id="MobiDB-lite"/>
    </source>
</evidence>
<evidence type="ECO:0000313" key="3">
    <source>
        <dbReference type="Proteomes" id="UP000059188"/>
    </source>
</evidence>
<dbReference type="AlphaFoldDB" id="A0A0B7FVR5"/>
<feature type="compositionally biased region" description="Basic residues" evidence="1">
    <location>
        <begin position="1"/>
        <end position="15"/>
    </location>
</feature>
<dbReference type="Proteomes" id="UP000059188">
    <property type="component" value="Unassembled WGS sequence"/>
</dbReference>
<name>A0A0B7FVR5_THACB</name>
<protein>
    <submittedName>
        <fullName evidence="2">Uncharacterized protein</fullName>
    </submittedName>
</protein>
<gene>
    <name evidence="2" type="ORF">RSOLAG1IB_09556</name>
</gene>
<feature type="region of interest" description="Disordered" evidence="1">
    <location>
        <begin position="1"/>
        <end position="49"/>
    </location>
</feature>
<organism evidence="2 3">
    <name type="scientific">Thanatephorus cucumeris (strain AG1-IB / isolate 7/3/14)</name>
    <name type="common">Lettuce bottom rot fungus</name>
    <name type="synonym">Rhizoctonia solani</name>
    <dbReference type="NCBI Taxonomy" id="1108050"/>
    <lineage>
        <taxon>Eukaryota</taxon>
        <taxon>Fungi</taxon>
        <taxon>Dikarya</taxon>
        <taxon>Basidiomycota</taxon>
        <taxon>Agaricomycotina</taxon>
        <taxon>Agaricomycetes</taxon>
        <taxon>Cantharellales</taxon>
        <taxon>Ceratobasidiaceae</taxon>
        <taxon>Rhizoctonia</taxon>
        <taxon>Rhizoctonia solani AG-1</taxon>
    </lineage>
</organism>
<proteinExistence type="predicted"/>
<accession>A0A0B7FVR5</accession>
<evidence type="ECO:0000313" key="2">
    <source>
        <dbReference type="EMBL" id="CEL60338.1"/>
    </source>
</evidence>
<sequence length="94" mass="10935">MTGVRKLRSKSRRIKEAKILQATPYNSPSSRRNDEMNDHQSSRSKLATVRGWAPAQGNTFWQGWLKVVHDSTVPSHPRRPTRLHQVYPWISIRC</sequence>
<keyword evidence="3" id="KW-1185">Reference proteome</keyword>